<sequence length="130" mass="15361">MFQNRVPDRIKQIIWNDTADDPYSKESVARRLLIHFDYMPFMSDGREIVEKITGYTFKQQVKLSEKNEKTIDNVMRYISKTDGSSKLLYERGSVEQRELQDTIEYIMQEILGLTNDQYLLLKEGLKDSNI</sequence>
<evidence type="ECO:0000313" key="2">
    <source>
        <dbReference type="Proteomes" id="UP000193030"/>
    </source>
</evidence>
<protein>
    <submittedName>
        <fullName evidence="1">Uncharacterized protein</fullName>
    </submittedName>
</protein>
<comment type="caution">
    <text evidence="1">The sequence shown here is derived from an EMBL/GenBank/DDBJ whole genome shotgun (WGS) entry which is preliminary data.</text>
</comment>
<dbReference type="Proteomes" id="UP000193030">
    <property type="component" value="Unassembled WGS sequence"/>
</dbReference>
<dbReference type="EMBL" id="NCUG01000018">
    <property type="protein sequence ID" value="ORO45581.1"/>
    <property type="molecule type" value="Genomic_DNA"/>
</dbReference>
<dbReference type="AlphaFoldDB" id="A0A1X1GFA4"/>
<organism evidence="1 2">
    <name type="scientific">Streptococcus oralis subsp. tigurinus</name>
    <dbReference type="NCBI Taxonomy" id="1077464"/>
    <lineage>
        <taxon>Bacteria</taxon>
        <taxon>Bacillati</taxon>
        <taxon>Bacillota</taxon>
        <taxon>Bacilli</taxon>
        <taxon>Lactobacillales</taxon>
        <taxon>Streptococcaceae</taxon>
        <taxon>Streptococcus</taxon>
    </lineage>
</organism>
<dbReference type="RefSeq" id="WP_084875321.1">
    <property type="nucleotide sequence ID" value="NZ_NCUG01000018.1"/>
</dbReference>
<evidence type="ECO:0000313" key="1">
    <source>
        <dbReference type="EMBL" id="ORO45581.1"/>
    </source>
</evidence>
<reference evidence="1 2" key="1">
    <citation type="journal article" date="2016" name="Eur. J. Clin. Microbiol. Infect. Dis.">
        <title>Whole genome sequencing as a tool for phylogenetic analysis of clinical strains of Mitis group streptococci.</title>
        <authorList>
            <person name="Rasmussen L.H."/>
            <person name="Dargis R."/>
            <person name="Hojholt K."/>
            <person name="Christensen J.J."/>
            <person name="Skovgaard O."/>
            <person name="Justesen U.S."/>
            <person name="Rosenvinge F.S."/>
            <person name="Moser C."/>
            <person name="Lukjancenko O."/>
            <person name="Rasmussen S."/>
            <person name="Nielsen X.C."/>
        </authorList>
    </citation>
    <scope>NUCLEOTIDE SEQUENCE [LARGE SCALE GENOMIC DNA]</scope>
    <source>
        <strain evidence="1 2">OD_314165_09</strain>
    </source>
</reference>
<accession>A0A1X1GFA4</accession>
<gene>
    <name evidence="1" type="ORF">B7725_06865</name>
</gene>
<proteinExistence type="predicted"/>
<name>A0A1X1GFA4_STROR</name>